<feature type="binding site" evidence="5 7">
    <location>
        <position position="153"/>
    </location>
    <ligand>
        <name>Mn(2+)</name>
        <dbReference type="ChEBI" id="CHEBI:29035"/>
        <label>1</label>
    </ligand>
</feature>
<evidence type="ECO:0000256" key="1">
    <source>
        <dbReference type="ARBA" id="ARBA00022723"/>
    </source>
</evidence>
<comment type="caution">
    <text evidence="10">The sequence shown here is derived from an EMBL/GenBank/DDBJ whole genome shotgun (WGS) entry which is preliminary data.</text>
</comment>
<dbReference type="GO" id="GO:0019557">
    <property type="term" value="P:L-histidine catabolic process to glutamate and formate"/>
    <property type="evidence" value="ECO:0007669"/>
    <property type="project" value="UniProtKB-UniPathway"/>
</dbReference>
<evidence type="ECO:0000256" key="5">
    <source>
        <dbReference type="HAMAP-Rule" id="MF_00737"/>
    </source>
</evidence>
<dbReference type="InterPro" id="IPR020855">
    <property type="entry name" value="Ureohydrolase_Mn_BS"/>
</dbReference>
<feature type="binding site" evidence="5 7">
    <location>
        <position position="149"/>
    </location>
    <ligand>
        <name>Mn(2+)</name>
        <dbReference type="ChEBI" id="CHEBI:29035"/>
        <label>1</label>
    </ligand>
</feature>
<keyword evidence="4 5" id="KW-0464">Manganese</keyword>
<feature type="binding site" evidence="5">
    <location>
        <position position="149"/>
    </location>
    <ligand>
        <name>Mn(2+)</name>
        <dbReference type="ChEBI" id="CHEBI:29035"/>
        <label>2</label>
    </ligand>
</feature>
<organism evidence="10 11">
    <name type="scientific">Murinocardiopsis flavida</name>
    <dbReference type="NCBI Taxonomy" id="645275"/>
    <lineage>
        <taxon>Bacteria</taxon>
        <taxon>Bacillati</taxon>
        <taxon>Actinomycetota</taxon>
        <taxon>Actinomycetes</taxon>
        <taxon>Streptosporangiales</taxon>
        <taxon>Nocardiopsidaceae</taxon>
        <taxon>Murinocardiopsis</taxon>
    </lineage>
</organism>
<dbReference type="PROSITE" id="PS51409">
    <property type="entry name" value="ARGINASE_2"/>
    <property type="match status" value="1"/>
</dbReference>
<feature type="binding site" evidence="5 7">
    <location>
        <position position="121"/>
    </location>
    <ligand>
        <name>Mn(2+)</name>
        <dbReference type="ChEBI" id="CHEBI:29035"/>
        <label>1</label>
    </ligand>
</feature>
<sequence>MIRVDPPEWTGRDDGPGPEHLRWHRAVLPLSAADRPGTALIGFASDEGVRRNNGRTGAVEGPAALRRALAPLALHTPAALYDGGDVRVDDRDLEKGQAALGESVAAAMGNGHFPIVLGGGHEVAWAGYLGLDRGLGADRTRTLGVLNIDAHFDLREERVPTSGTGFRQIAENEQAHGRPFHYAVVGISETGNTGVLFDRAHRLGVRYLTDTECAPPAVERVLDFVREFVASVDDVYLTLDLDALPAWVAPGVSAPAALGVAPEVVQAVIDTVAASGRLALFDVAELNPALDADGRTARVAARMIDRIATRRSTL</sequence>
<evidence type="ECO:0000256" key="2">
    <source>
        <dbReference type="ARBA" id="ARBA00022801"/>
    </source>
</evidence>
<reference evidence="10 11" key="1">
    <citation type="submission" date="2018-03" db="EMBL/GenBank/DDBJ databases">
        <title>Genomic Encyclopedia of Archaeal and Bacterial Type Strains, Phase II (KMG-II): from individual species to whole genera.</title>
        <authorList>
            <person name="Goeker M."/>
        </authorList>
    </citation>
    <scope>NUCLEOTIDE SEQUENCE [LARGE SCALE GENOMIC DNA]</scope>
    <source>
        <strain evidence="10 11">DSM 45312</strain>
    </source>
</reference>
<comment type="cofactor">
    <cofactor evidence="5 7">
        <name>Mn(2+)</name>
        <dbReference type="ChEBI" id="CHEBI:29035"/>
    </cofactor>
    <text evidence="5 7">Binds 2 manganese ions per subunit.</text>
</comment>
<keyword evidence="2 5" id="KW-0378">Hydrolase</keyword>
<feature type="binding site" evidence="7">
    <location>
        <position position="151"/>
    </location>
    <ligand>
        <name>Mn(2+)</name>
        <dbReference type="ChEBI" id="CHEBI:29035"/>
        <label>1</label>
    </ligand>
</feature>
<protein>
    <recommendedName>
        <fullName evidence="5 6">Formimidoylglutamase</fullName>
        <ecNumber evidence="5 6">3.5.3.8</ecNumber>
    </recommendedName>
    <alternativeName>
        <fullName evidence="5">Formiminoglutamase</fullName>
    </alternativeName>
    <alternativeName>
        <fullName evidence="5">Formiminoglutamate hydrolase</fullName>
    </alternativeName>
</protein>
<keyword evidence="1 5" id="KW-0479">Metal-binding</keyword>
<feature type="binding site" evidence="5">
    <location>
        <position position="242"/>
    </location>
    <ligand>
        <name>Mn(2+)</name>
        <dbReference type="ChEBI" id="CHEBI:29035"/>
        <label>2</label>
    </ligand>
</feature>
<feature type="binding site" evidence="7">
    <location>
        <position position="242"/>
    </location>
    <ligand>
        <name>Mn(2+)</name>
        <dbReference type="ChEBI" id="CHEBI:29035"/>
        <label>1</label>
    </ligand>
</feature>
<comment type="function">
    <text evidence="5">Catalyzes the conversion of N-formimidoyl-L-glutamate to L-glutamate and formamide.</text>
</comment>
<dbReference type="GO" id="GO:0033389">
    <property type="term" value="P:putrescine biosynthetic process from arginine, via agmatine"/>
    <property type="evidence" value="ECO:0007669"/>
    <property type="project" value="TreeGrafter"/>
</dbReference>
<dbReference type="UniPathway" id="UPA00379">
    <property type="reaction ID" value="UER00552"/>
</dbReference>
<dbReference type="SUPFAM" id="SSF52768">
    <property type="entry name" value="Arginase/deacetylase"/>
    <property type="match status" value="1"/>
</dbReference>
<dbReference type="GO" id="GO:0050415">
    <property type="term" value="F:formimidoylglutamase activity"/>
    <property type="evidence" value="ECO:0007669"/>
    <property type="project" value="UniProtKB-UniRule"/>
</dbReference>
<proteinExistence type="inferred from homology"/>
<evidence type="ECO:0000256" key="4">
    <source>
        <dbReference type="ARBA" id="ARBA00023211"/>
    </source>
</evidence>
<dbReference type="PIRSF" id="PIRSF036979">
    <property type="entry name" value="Arginase"/>
    <property type="match status" value="1"/>
</dbReference>
<evidence type="ECO:0000313" key="10">
    <source>
        <dbReference type="EMBL" id="PSK91867.1"/>
    </source>
</evidence>
<dbReference type="EMBL" id="PYGA01000019">
    <property type="protein sequence ID" value="PSK91867.1"/>
    <property type="molecule type" value="Genomic_DNA"/>
</dbReference>
<dbReference type="PROSITE" id="PS01053">
    <property type="entry name" value="ARGINASE_1"/>
    <property type="match status" value="1"/>
</dbReference>
<dbReference type="CDD" id="cd09988">
    <property type="entry name" value="Formimidoylglutamase"/>
    <property type="match status" value="1"/>
</dbReference>
<evidence type="ECO:0000256" key="9">
    <source>
        <dbReference type="RuleBase" id="RU003684"/>
    </source>
</evidence>
<dbReference type="InterPro" id="IPR023696">
    <property type="entry name" value="Ureohydrolase_dom_sf"/>
</dbReference>
<dbReference type="GO" id="GO:0008783">
    <property type="term" value="F:agmatinase activity"/>
    <property type="evidence" value="ECO:0007669"/>
    <property type="project" value="TreeGrafter"/>
</dbReference>
<name>A0A2P8D3S6_9ACTN</name>
<dbReference type="HAMAP" id="MF_00737">
    <property type="entry name" value="Formimidoylglutam"/>
    <property type="match status" value="1"/>
</dbReference>
<dbReference type="Gene3D" id="3.40.800.10">
    <property type="entry name" value="Ureohydrolase domain"/>
    <property type="match status" value="1"/>
</dbReference>
<dbReference type="PANTHER" id="PTHR11358:SF35">
    <property type="entry name" value="FORMIMIDOYLGLUTAMASE"/>
    <property type="match status" value="1"/>
</dbReference>
<evidence type="ECO:0000256" key="6">
    <source>
        <dbReference type="NCBIfam" id="TIGR01227"/>
    </source>
</evidence>
<dbReference type="NCBIfam" id="TIGR01227">
    <property type="entry name" value="hutG"/>
    <property type="match status" value="1"/>
</dbReference>
<dbReference type="OrthoDB" id="9789727at2"/>
<dbReference type="Pfam" id="PF00491">
    <property type="entry name" value="Arginase"/>
    <property type="match status" value="1"/>
</dbReference>
<dbReference type="InterPro" id="IPR006035">
    <property type="entry name" value="Ureohydrolase"/>
</dbReference>
<keyword evidence="11" id="KW-1185">Reference proteome</keyword>
<feature type="binding site" evidence="5">
    <location>
        <position position="240"/>
    </location>
    <ligand>
        <name>Mn(2+)</name>
        <dbReference type="ChEBI" id="CHEBI:29035"/>
        <label>2</label>
    </ligand>
</feature>
<feature type="binding site" evidence="5 7">
    <location>
        <position position="240"/>
    </location>
    <ligand>
        <name>Mn(2+)</name>
        <dbReference type="ChEBI" id="CHEBI:29035"/>
        <label>1</label>
    </ligand>
</feature>
<dbReference type="PANTHER" id="PTHR11358">
    <property type="entry name" value="ARGINASE/AGMATINASE"/>
    <property type="match status" value="1"/>
</dbReference>
<gene>
    <name evidence="5" type="primary">hutG</name>
    <name evidence="10" type="ORF">CLV63_119148</name>
</gene>
<evidence type="ECO:0000313" key="11">
    <source>
        <dbReference type="Proteomes" id="UP000240542"/>
    </source>
</evidence>
<comment type="catalytic activity">
    <reaction evidence="5">
        <text>N-formimidoyl-L-glutamate + H2O = formamide + L-glutamate</text>
        <dbReference type="Rhea" id="RHEA:22492"/>
        <dbReference type="ChEBI" id="CHEBI:15377"/>
        <dbReference type="ChEBI" id="CHEBI:16397"/>
        <dbReference type="ChEBI" id="CHEBI:29985"/>
        <dbReference type="ChEBI" id="CHEBI:58928"/>
        <dbReference type="EC" id="3.5.3.8"/>
    </reaction>
</comment>
<dbReference type="EC" id="3.5.3.8" evidence="5 6"/>
<accession>A0A2P8D3S6</accession>
<feature type="binding site" evidence="5">
    <location>
        <position position="151"/>
    </location>
    <ligand>
        <name>Mn(2+)</name>
        <dbReference type="ChEBI" id="CHEBI:29035"/>
        <label>2</label>
    </ligand>
</feature>
<dbReference type="GO" id="GO:0019556">
    <property type="term" value="P:L-histidine catabolic process to glutamate and formamide"/>
    <property type="evidence" value="ECO:0007669"/>
    <property type="project" value="UniProtKB-UniRule"/>
</dbReference>
<comment type="pathway">
    <text evidence="5">Amino-acid degradation; L-histidine degradation into L-glutamate; L-glutamate from N-formimidoyl-L-glutamate (hydrolase route): step 1/1.</text>
</comment>
<dbReference type="InterPro" id="IPR005923">
    <property type="entry name" value="HutG"/>
</dbReference>
<evidence type="ECO:0000256" key="7">
    <source>
        <dbReference type="PIRSR" id="PIRSR036979-1"/>
    </source>
</evidence>
<dbReference type="GO" id="GO:0030145">
    <property type="term" value="F:manganese ion binding"/>
    <property type="evidence" value="ECO:0007669"/>
    <property type="project" value="UniProtKB-UniRule"/>
</dbReference>
<evidence type="ECO:0000256" key="3">
    <source>
        <dbReference type="ARBA" id="ARBA00022808"/>
    </source>
</evidence>
<dbReference type="AlphaFoldDB" id="A0A2P8D3S6"/>
<comment type="similarity">
    <text evidence="5 8 9">Belongs to the arginase family.</text>
</comment>
<dbReference type="Proteomes" id="UP000240542">
    <property type="component" value="Unassembled WGS sequence"/>
</dbReference>
<keyword evidence="3 5" id="KW-0369">Histidine metabolism</keyword>
<evidence type="ECO:0000256" key="8">
    <source>
        <dbReference type="PROSITE-ProRule" id="PRU00742"/>
    </source>
</evidence>